<dbReference type="AlphaFoldDB" id="A0A9Q9ANE7"/>
<proteinExistence type="inferred from homology"/>
<evidence type="ECO:0000259" key="2">
    <source>
        <dbReference type="Pfam" id="PF07110"/>
    </source>
</evidence>
<dbReference type="InterPro" id="IPR009799">
    <property type="entry name" value="EthD_dom"/>
</dbReference>
<evidence type="ECO:0000313" key="4">
    <source>
        <dbReference type="Proteomes" id="UP001056384"/>
    </source>
</evidence>
<dbReference type="Pfam" id="PF07110">
    <property type="entry name" value="EthD"/>
    <property type="match status" value="1"/>
</dbReference>
<dbReference type="OrthoDB" id="3183782at2759"/>
<name>A0A9Q9ANE7_9PEZI</name>
<dbReference type="Gene3D" id="3.30.70.100">
    <property type="match status" value="1"/>
</dbReference>
<dbReference type="GO" id="GO:0016491">
    <property type="term" value="F:oxidoreductase activity"/>
    <property type="evidence" value="ECO:0007669"/>
    <property type="project" value="InterPro"/>
</dbReference>
<keyword evidence="4" id="KW-1185">Reference proteome</keyword>
<feature type="domain" description="EthD" evidence="2">
    <location>
        <begin position="22"/>
        <end position="117"/>
    </location>
</feature>
<dbReference type="EMBL" id="CP099418">
    <property type="protein sequence ID" value="USW47936.1"/>
    <property type="molecule type" value="Genomic_DNA"/>
</dbReference>
<comment type="similarity">
    <text evidence="1">Belongs to the tpcK family.</text>
</comment>
<dbReference type="Proteomes" id="UP001056384">
    <property type="component" value="Chromosome 1"/>
</dbReference>
<protein>
    <submittedName>
        <fullName evidence="3">EthD domain-containing protein</fullName>
    </submittedName>
</protein>
<dbReference type="InterPro" id="IPR011008">
    <property type="entry name" value="Dimeric_a/b-barrel"/>
</dbReference>
<evidence type="ECO:0000256" key="1">
    <source>
        <dbReference type="ARBA" id="ARBA00005986"/>
    </source>
</evidence>
<reference evidence="3" key="1">
    <citation type="submission" date="2022-06" db="EMBL/GenBank/DDBJ databases">
        <title>Complete genome sequences of two strains of the flax pathogen Septoria linicola.</title>
        <authorList>
            <person name="Lapalu N."/>
            <person name="Simon A."/>
            <person name="Demenou B."/>
            <person name="Paumier D."/>
            <person name="Guillot M.-P."/>
            <person name="Gout L."/>
            <person name="Valade R."/>
        </authorList>
    </citation>
    <scope>NUCLEOTIDE SEQUENCE</scope>
    <source>
        <strain evidence="3">SE15195</strain>
    </source>
</reference>
<dbReference type="SUPFAM" id="SSF54909">
    <property type="entry name" value="Dimeric alpha+beta barrel"/>
    <property type="match status" value="1"/>
</dbReference>
<accession>A0A9Q9ANE7</accession>
<organism evidence="3 4">
    <name type="scientific">Septoria linicola</name>
    <dbReference type="NCBI Taxonomy" id="215465"/>
    <lineage>
        <taxon>Eukaryota</taxon>
        <taxon>Fungi</taxon>
        <taxon>Dikarya</taxon>
        <taxon>Ascomycota</taxon>
        <taxon>Pezizomycotina</taxon>
        <taxon>Dothideomycetes</taxon>
        <taxon>Dothideomycetidae</taxon>
        <taxon>Mycosphaerellales</taxon>
        <taxon>Mycosphaerellaceae</taxon>
        <taxon>Septoria</taxon>
    </lineage>
</organism>
<gene>
    <name evidence="3" type="ORF">Slin15195_G012550</name>
</gene>
<evidence type="ECO:0000313" key="3">
    <source>
        <dbReference type="EMBL" id="USW47936.1"/>
    </source>
</evidence>
<sequence length="132" mass="15228">MPSSSKPQRLLCWSIYITKLADQSPEAHHDHVSKVNTPLTLPFLKKYGIVRYTVKHNDTYSQPLQAALMGAQPEDTKLGYDCIFEMIVKDIESIQTMQKDEEFLKKCIPDHYNFANMSQCKGSLTWIEEFVI</sequence>